<dbReference type="Pfam" id="PF02498">
    <property type="entry name" value="Bro-N"/>
    <property type="match status" value="1"/>
</dbReference>
<dbReference type="PANTHER" id="PTHR36180:SF2">
    <property type="entry name" value="BRO FAMILY PROTEIN"/>
    <property type="match status" value="1"/>
</dbReference>
<dbReference type="EMBL" id="BK032669">
    <property type="protein sequence ID" value="DAF54007.1"/>
    <property type="molecule type" value="Genomic_DNA"/>
</dbReference>
<reference evidence="2" key="1">
    <citation type="journal article" date="2021" name="Proc. Natl. Acad. Sci. U.S.A.">
        <title>A Catalog of Tens of Thousands of Viruses from Human Metagenomes Reveals Hidden Associations with Chronic Diseases.</title>
        <authorList>
            <person name="Tisza M.J."/>
            <person name="Buck C.B."/>
        </authorList>
    </citation>
    <scope>NUCLEOTIDE SEQUENCE</scope>
    <source>
        <strain evidence="2">CtFgp7</strain>
    </source>
</reference>
<organism evidence="2">
    <name type="scientific">Siphoviridae sp. ctFgp7</name>
    <dbReference type="NCBI Taxonomy" id="2827821"/>
    <lineage>
        <taxon>Viruses</taxon>
        <taxon>Duplodnaviria</taxon>
        <taxon>Heunggongvirae</taxon>
        <taxon>Uroviricota</taxon>
        <taxon>Caudoviricetes</taxon>
    </lineage>
</organism>
<accession>A0A8S5STI8</accession>
<name>A0A8S5STI8_9CAUD</name>
<dbReference type="InterPro" id="IPR003497">
    <property type="entry name" value="BRO_N_domain"/>
</dbReference>
<protein>
    <submittedName>
        <fullName evidence="2">Repressor domain protein</fullName>
    </submittedName>
</protein>
<sequence>MENNVQIFDFDENPVRVIEKDGEPWFVAADVCRVLDIQNPSDAIKCLDDDERARYCLGRSANGGGGETNIINESGLYNLIFRSRKPEAKRFRKWVTAEVLPSIRKTGRYEMPSVEARDETDVLPDRSMSQWLKMIRETRLLYGRAAAREMWKRSPLPVINENEETAGDVGERRGRECLDILLSRTFDGDPVSAYISARDEQALIRCGLKLVSEYDGDFLAIANFHPFLEKVYHKTPFSNGRHIQALRCIRGARSTNAFRFGKFRSRCTIVPAAFVEGEKDR</sequence>
<proteinExistence type="predicted"/>
<dbReference type="PANTHER" id="PTHR36180">
    <property type="entry name" value="DNA-BINDING PROTEIN-RELATED-RELATED"/>
    <property type="match status" value="1"/>
</dbReference>
<dbReference type="SMART" id="SM01040">
    <property type="entry name" value="Bro-N"/>
    <property type="match status" value="1"/>
</dbReference>
<dbReference type="PROSITE" id="PS51750">
    <property type="entry name" value="BRO_N"/>
    <property type="match status" value="1"/>
</dbReference>
<feature type="domain" description="Bro-N" evidence="1">
    <location>
        <begin position="2"/>
        <end position="107"/>
    </location>
</feature>
<evidence type="ECO:0000313" key="2">
    <source>
        <dbReference type="EMBL" id="DAF54007.1"/>
    </source>
</evidence>
<evidence type="ECO:0000259" key="1">
    <source>
        <dbReference type="PROSITE" id="PS51750"/>
    </source>
</evidence>